<protein>
    <submittedName>
        <fullName evidence="2">Uncharacterized protein</fullName>
    </submittedName>
</protein>
<comment type="caution">
    <text evidence="2">The sequence shown here is derived from an EMBL/GenBank/DDBJ whole genome shotgun (WGS) entry which is preliminary data.</text>
</comment>
<keyword evidence="3" id="KW-1185">Reference proteome</keyword>
<keyword evidence="1" id="KW-0472">Membrane</keyword>
<dbReference type="Proteomes" id="UP001519654">
    <property type="component" value="Unassembled WGS sequence"/>
</dbReference>
<gene>
    <name evidence="2" type="ORF">KOI35_43175</name>
</gene>
<proteinExistence type="predicted"/>
<dbReference type="EMBL" id="JAHKKG010000019">
    <property type="protein sequence ID" value="MBU2670326.1"/>
    <property type="molecule type" value="Genomic_DNA"/>
</dbReference>
<evidence type="ECO:0000313" key="3">
    <source>
        <dbReference type="Proteomes" id="UP001519654"/>
    </source>
</evidence>
<dbReference type="RefSeq" id="WP_215795548.1">
    <property type="nucleotide sequence ID" value="NZ_JAHKKG010000019.1"/>
</dbReference>
<keyword evidence="1" id="KW-0812">Transmembrane</keyword>
<evidence type="ECO:0000313" key="2">
    <source>
        <dbReference type="EMBL" id="MBU2670326.1"/>
    </source>
</evidence>
<accession>A0ABS5Z4M0</accession>
<feature type="transmembrane region" description="Helical" evidence="1">
    <location>
        <begin position="39"/>
        <end position="60"/>
    </location>
</feature>
<reference evidence="2 3" key="1">
    <citation type="submission" date="2021-06" db="EMBL/GenBank/DDBJ databases">
        <title>Actinoplanes lichenicola sp. nov., and Actinoplanes ovalisporus sp. nov., isolated from lichen in Thailand.</title>
        <authorList>
            <person name="Saeng-In P."/>
            <person name="Kanchanasin P."/>
            <person name="Yuki M."/>
            <person name="Kudo T."/>
            <person name="Ohkuma M."/>
            <person name="Phongsopitanun W."/>
            <person name="Tanasupawat S."/>
        </authorList>
    </citation>
    <scope>NUCLEOTIDE SEQUENCE [LARGE SCALE GENOMIC DNA]</scope>
    <source>
        <strain evidence="2 3">NBRC 110975</strain>
    </source>
</reference>
<evidence type="ECO:0000256" key="1">
    <source>
        <dbReference type="SAM" id="Phobius"/>
    </source>
</evidence>
<organism evidence="2 3">
    <name type="scientific">Paractinoplanes bogorensis</name>
    <dbReference type="NCBI Taxonomy" id="1610840"/>
    <lineage>
        <taxon>Bacteria</taxon>
        <taxon>Bacillati</taxon>
        <taxon>Actinomycetota</taxon>
        <taxon>Actinomycetes</taxon>
        <taxon>Micromonosporales</taxon>
        <taxon>Micromonosporaceae</taxon>
        <taxon>Paractinoplanes</taxon>
    </lineage>
</organism>
<keyword evidence="1" id="KW-1133">Transmembrane helix</keyword>
<sequence>MTQHLRRLLDDAVSGVEPATPDPVAAVVRRKRSRRRRTVLAAAVTTLAVALGGVAVAGSLGSGPPIEPAAPERPSSPVRVVDGAVVVGALRLPVPPGWKVVEDAPGRIPCSEKDKIVLIVTPDSGGCGIAGIEVRTEQRVPFPPAGVTDMGGVGTADVLSAPISLTLPGGEPAWLMSRFDSEETAPGRGESYSYWNTVVLPWSKVTVTLRVDGPTSERLVETMTTHPAHAGVLALPGTVTTATLTVPDSTGTTSRAGRREIKDQKTIGSVLRLLREHKTTVPNGKACASPEQPALRLELDRFVFHPSTSPDEPKEIPAGQEQISVVVTLGDSCPEAVSAAGGRVRFDDNAVRELKKLFGLGAR</sequence>
<name>A0ABS5Z4M0_9ACTN</name>